<feature type="domain" description="Putative Flp pilus-assembly TadG-like N-terminal" evidence="1">
    <location>
        <begin position="9"/>
        <end position="52"/>
    </location>
</feature>
<protein>
    <submittedName>
        <fullName evidence="2">Pilus assembly protein</fullName>
    </submittedName>
</protein>
<name>A0A3A8JZJ4_9BACT</name>
<gene>
    <name evidence="2" type="ORF">D7X32_23530</name>
</gene>
<keyword evidence="3" id="KW-1185">Reference proteome</keyword>
<dbReference type="AlphaFoldDB" id="A0A3A8JZJ4"/>
<dbReference type="Proteomes" id="UP000268313">
    <property type="component" value="Unassembled WGS sequence"/>
</dbReference>
<reference evidence="3" key="1">
    <citation type="submission" date="2018-09" db="EMBL/GenBank/DDBJ databases">
        <authorList>
            <person name="Livingstone P.G."/>
            <person name="Whitworth D.E."/>
        </authorList>
    </citation>
    <scope>NUCLEOTIDE SEQUENCE [LARGE SCALE GENOMIC DNA]</scope>
    <source>
        <strain evidence="3">CA043D</strain>
    </source>
</reference>
<accession>A0A3A8JZJ4</accession>
<proteinExistence type="predicted"/>
<organism evidence="2 3">
    <name type="scientific">Corallococcus carmarthensis</name>
    <dbReference type="NCBI Taxonomy" id="2316728"/>
    <lineage>
        <taxon>Bacteria</taxon>
        <taxon>Pseudomonadati</taxon>
        <taxon>Myxococcota</taxon>
        <taxon>Myxococcia</taxon>
        <taxon>Myxococcales</taxon>
        <taxon>Cystobacterineae</taxon>
        <taxon>Myxococcaceae</taxon>
        <taxon>Corallococcus</taxon>
    </lineage>
</organism>
<dbReference type="RefSeq" id="WP_120604814.1">
    <property type="nucleotide sequence ID" value="NZ_RAWE01000093.1"/>
</dbReference>
<dbReference type="Pfam" id="PF13400">
    <property type="entry name" value="Tad"/>
    <property type="match status" value="1"/>
</dbReference>
<dbReference type="OrthoDB" id="5522648at2"/>
<evidence type="ECO:0000313" key="2">
    <source>
        <dbReference type="EMBL" id="RKH00397.1"/>
    </source>
</evidence>
<comment type="caution">
    <text evidence="2">The sequence shown here is derived from an EMBL/GenBank/DDBJ whole genome shotgun (WGS) entry which is preliminary data.</text>
</comment>
<dbReference type="InterPro" id="IPR028087">
    <property type="entry name" value="Tad_N"/>
</dbReference>
<sequence>MKRSSPQRGQTLVLFVLSMLLLLLMVALTLSFTMKVRERIEVQTVADAAAYSNAVATARTFNTLAVSNRAEIAHMVANAGAASLLSWASLYRGELNAAKIGYGAWLPVYQAFATAGCPCAWSNGFCARMCQCGLRGVGDLGRLIGTLQREDMRVEAVFQAMDPMVGLQMRLHQVAAGALYASSLADYMSLEDKVGDQEFANDILGDLVPGKNPRDAGWLAPSAGNVSRNELADNTACLGGGAVCDPLPLTVAHAVDAAMGSRGFTFVTSRLLQQYVAHEANLAFVILPPDIVTLPFAAGTAHFGKPILQYSFLPPYAPAVSAEDEGVVAFIYNHIAHGGGPPCPVMVGGTVPTMALFAASGGIMPTPTHMWLGGTDPAPFARHMLAPCLGGPSSCPGIWPPFMDYNLTELWPNGADNNYGQPKNFAVIQRDRSTMSAMQQDPWNLAFRFRFKASNPNPNAGRFDNTTVTMADGVTPLGIQTALSTGIAYYHRGRSLGISHWSEPPNLLNPYWRATLVPVDTDESGLDDAINALGASSPASAATIQELRRVGFKGFQ</sequence>
<dbReference type="EMBL" id="RAWE01000093">
    <property type="protein sequence ID" value="RKH00397.1"/>
    <property type="molecule type" value="Genomic_DNA"/>
</dbReference>
<evidence type="ECO:0000259" key="1">
    <source>
        <dbReference type="Pfam" id="PF13400"/>
    </source>
</evidence>
<evidence type="ECO:0000313" key="3">
    <source>
        <dbReference type="Proteomes" id="UP000268313"/>
    </source>
</evidence>